<evidence type="ECO:0000313" key="1">
    <source>
        <dbReference type="EMBL" id="MBG6106212.1"/>
    </source>
</evidence>
<evidence type="ECO:0008006" key="3">
    <source>
        <dbReference type="Google" id="ProtNLM"/>
    </source>
</evidence>
<dbReference type="Proteomes" id="UP000631791">
    <property type="component" value="Unassembled WGS sequence"/>
</dbReference>
<name>A0ABS0KE30_9ACTN</name>
<gene>
    <name evidence="1" type="ORF">IW249_006626</name>
</gene>
<reference evidence="1 2" key="1">
    <citation type="submission" date="2020-11" db="EMBL/GenBank/DDBJ databases">
        <title>Sequencing the genomes of 1000 actinobacteria strains.</title>
        <authorList>
            <person name="Klenk H.-P."/>
        </authorList>
    </citation>
    <scope>NUCLEOTIDE SEQUENCE [LARGE SCALE GENOMIC DNA]</scope>
    <source>
        <strain evidence="1 2">DSM 101695</strain>
    </source>
</reference>
<keyword evidence="2" id="KW-1185">Reference proteome</keyword>
<proteinExistence type="predicted"/>
<dbReference type="RefSeq" id="WP_196924388.1">
    <property type="nucleotide sequence ID" value="NZ_JADOTY010000001.1"/>
</dbReference>
<protein>
    <recommendedName>
        <fullName evidence="3">B3/B4 tRNA-binding domain-containing protein</fullName>
    </recommendedName>
</protein>
<evidence type="ECO:0000313" key="2">
    <source>
        <dbReference type="Proteomes" id="UP000631791"/>
    </source>
</evidence>
<organism evidence="1 2">
    <name type="scientific">Micromonospora vinacea</name>
    <dbReference type="NCBI Taxonomy" id="709878"/>
    <lineage>
        <taxon>Bacteria</taxon>
        <taxon>Bacillati</taxon>
        <taxon>Actinomycetota</taxon>
        <taxon>Actinomycetes</taxon>
        <taxon>Micromonosporales</taxon>
        <taxon>Micromonosporaceae</taxon>
        <taxon>Micromonospora</taxon>
    </lineage>
</organism>
<accession>A0ABS0KE30</accession>
<sequence length="204" mass="21809">MKAERSATLRDRFPDLQFAMITDVVIDADFPARAAALDVAATIERDADRIERAVAAADTFFRVEGHRCPLPGQLAGARRKGLPPVPPLVRALLYAEMSTGVLLGVQDAEGMRGDLLLDLAEDGETFAGMRGDVVCRAGEPVIRDGAGIIASVFQGPDHRTRIDDGTTQPIFYAFGVPGLDRERLDAAITAVRELFPAGSAVVHG</sequence>
<comment type="caution">
    <text evidence="1">The sequence shown here is derived from an EMBL/GenBank/DDBJ whole genome shotgun (WGS) entry which is preliminary data.</text>
</comment>
<dbReference type="EMBL" id="JADOTY010000001">
    <property type="protein sequence ID" value="MBG6106212.1"/>
    <property type="molecule type" value="Genomic_DNA"/>
</dbReference>
<dbReference type="SUPFAM" id="SSF56037">
    <property type="entry name" value="PheT/TilS domain"/>
    <property type="match status" value="1"/>
</dbReference>